<protein>
    <recommendedName>
        <fullName evidence="1">GyrI-like small molecule binding domain-containing protein</fullName>
    </recommendedName>
</protein>
<proteinExistence type="predicted"/>
<sequence>MSDSTLRLEPLPELHVAHVHGEVNHISEIGAMVEALFGNLIDRLDVAGVSPVGRNVRIYNGRSDESKIDVSVGVLLESGAAPIAGLETVELVAEARGATMRYHRLPVDIADPWLTVDAFLEERGLESYGPYREIHYENGPGNRRIVELQCPVRDIGGACQ</sequence>
<dbReference type="GeneID" id="80351275"/>
<dbReference type="AlphaFoldDB" id="A0A7G1L185"/>
<name>A0A7G1L185_9NOCA</name>
<evidence type="ECO:0000313" key="3">
    <source>
        <dbReference type="Proteomes" id="UP000516173"/>
    </source>
</evidence>
<dbReference type="InterPro" id="IPR029442">
    <property type="entry name" value="GyrI-like"/>
</dbReference>
<organism evidence="2 3">
    <name type="scientific">Nocardia wallacei</name>
    <dbReference type="NCBI Taxonomy" id="480035"/>
    <lineage>
        <taxon>Bacteria</taxon>
        <taxon>Bacillati</taxon>
        <taxon>Actinomycetota</taxon>
        <taxon>Actinomycetes</taxon>
        <taxon>Mycobacteriales</taxon>
        <taxon>Nocardiaceae</taxon>
        <taxon>Nocardia</taxon>
    </lineage>
</organism>
<evidence type="ECO:0000259" key="1">
    <source>
        <dbReference type="Pfam" id="PF06445"/>
    </source>
</evidence>
<keyword evidence="3" id="KW-1185">Reference proteome</keyword>
<dbReference type="RefSeq" id="WP_187685765.1">
    <property type="nucleotide sequence ID" value="NZ_AP023396.1"/>
</dbReference>
<evidence type="ECO:0000313" key="2">
    <source>
        <dbReference type="EMBL" id="BCK59124.1"/>
    </source>
</evidence>
<dbReference type="SUPFAM" id="SSF55136">
    <property type="entry name" value="Probable bacterial effector-binding domain"/>
    <property type="match status" value="1"/>
</dbReference>
<gene>
    <name evidence="2" type="ORF">NWFMUON74_68960</name>
</gene>
<accession>A0A7G1L185</accession>
<dbReference type="Gene3D" id="3.20.80.10">
    <property type="entry name" value="Regulatory factor, effector binding domain"/>
    <property type="match status" value="1"/>
</dbReference>
<dbReference type="Proteomes" id="UP000516173">
    <property type="component" value="Chromosome"/>
</dbReference>
<feature type="domain" description="GyrI-like small molecule binding" evidence="1">
    <location>
        <begin position="7"/>
        <end position="152"/>
    </location>
</feature>
<dbReference type="EMBL" id="AP023396">
    <property type="protein sequence ID" value="BCK59124.1"/>
    <property type="molecule type" value="Genomic_DNA"/>
</dbReference>
<reference evidence="2 3" key="1">
    <citation type="submission" date="2020-08" db="EMBL/GenBank/DDBJ databases">
        <title>Genome Sequencing of Nocardia wallacei strain FMUON74 and assembly.</title>
        <authorList>
            <person name="Toyokawa M."/>
            <person name="Uesaka K."/>
        </authorList>
    </citation>
    <scope>NUCLEOTIDE SEQUENCE [LARGE SCALE GENOMIC DNA]</scope>
    <source>
        <strain evidence="2 3">FMUON74</strain>
    </source>
</reference>
<dbReference type="KEGG" id="nwl:NWFMUON74_68960"/>
<dbReference type="Pfam" id="PF06445">
    <property type="entry name" value="GyrI-like"/>
    <property type="match status" value="1"/>
</dbReference>
<dbReference type="InterPro" id="IPR011256">
    <property type="entry name" value="Reg_factor_effector_dom_sf"/>
</dbReference>